<organism evidence="1">
    <name type="scientific">human gut metagenome</name>
    <dbReference type="NCBI Taxonomy" id="408170"/>
    <lineage>
        <taxon>unclassified sequences</taxon>
        <taxon>metagenomes</taxon>
        <taxon>organismal metagenomes</taxon>
    </lineage>
</organism>
<sequence length="147" mass="17092">MKSKVEFYKAFFEELEKKGFGVAQPSSPDYVVDIQFKGKTIAFYTKADMIEKNPFVEVPEKQMERLWSMARATASLCGICSDQPYEEEKAEKLKNGVMKLNEHNGVILACKKHPLFDYVLSTYKQDAQNDNRPIQRLVFYNREEAFE</sequence>
<evidence type="ECO:0000313" key="1">
    <source>
        <dbReference type="EMBL" id="EKC58530.1"/>
    </source>
</evidence>
<comment type="caution">
    <text evidence="1">The sequence shown here is derived from an EMBL/GenBank/DDBJ whole genome shotgun (WGS) entry which is preliminary data.</text>
</comment>
<accession>K1SXL8</accession>
<dbReference type="AlphaFoldDB" id="K1SXL8"/>
<dbReference type="EMBL" id="AJWY01009382">
    <property type="protein sequence ID" value="EKC58530.1"/>
    <property type="molecule type" value="Genomic_DNA"/>
</dbReference>
<gene>
    <name evidence="1" type="ORF">LEA_13818</name>
</gene>
<proteinExistence type="predicted"/>
<reference evidence="1" key="1">
    <citation type="journal article" date="2013" name="Environ. Microbiol.">
        <title>Microbiota from the distal guts of lean and obese adolescents exhibit partial functional redundancy besides clear differences in community structure.</title>
        <authorList>
            <person name="Ferrer M."/>
            <person name="Ruiz A."/>
            <person name="Lanza F."/>
            <person name="Haange S.B."/>
            <person name="Oberbach A."/>
            <person name="Till H."/>
            <person name="Bargiela R."/>
            <person name="Campoy C."/>
            <person name="Segura M.T."/>
            <person name="Richter M."/>
            <person name="von Bergen M."/>
            <person name="Seifert J."/>
            <person name="Suarez A."/>
        </authorList>
    </citation>
    <scope>NUCLEOTIDE SEQUENCE</scope>
</reference>
<protein>
    <submittedName>
        <fullName evidence="1">Uncharacterized protein</fullName>
    </submittedName>
</protein>
<name>K1SXL8_9ZZZZ</name>